<dbReference type="Gene3D" id="2.60.200.20">
    <property type="match status" value="1"/>
</dbReference>
<dbReference type="InterPro" id="IPR000253">
    <property type="entry name" value="FHA_dom"/>
</dbReference>
<protein>
    <recommendedName>
        <fullName evidence="3">FHA domain-containing protein</fullName>
    </recommendedName>
</protein>
<sequence>MTNTEESARALKIELRALHDDSGLTTRKLKLLPSSSLLIARSSRSNSKQLIAAADNLVLDSPIVSREHARLTTDSDCTTLFIEDLGSMHGTRVNYVQLGKHVAYQLKCGDKLQIGNEVIRGEESFSPPRFDISYERIETSPYSRPTSRKFTVPEYDSDEDDISHNEESGGEDGGQDSQSSLLDESFHAAISIVEPEPLKRLGSQQNPVQIVDDTEVIHDSILIVDDNDEVRAEAHRSGDAVSDQAEHGTTGVARRRPPILNLTTSPTAEEFSSVPLATPSFEHLNHLTPLTPRTYALSPKYTPVSPGSPSEDYMYDSESGETDFHPEVDQNDLEEVTSRASSDAGHLEDLLSSSLRGTPAAEDDMLDGHEDGSLFDTDDEDAIAAAETEAVCQKYDGANTEQMPPRLKVSDVADSYKDQLSEELGTMDDWTGMPLPSTSKLVAGQGPLNRSFEMPSNPPAQTHSFYASSGPRVCNLSRNPPALHPDTFTFQSPNRANYGLFQPHAFPGSANVYDTWNTHNFMPRYESGPFAHAAPLPTPLHGFAHTNANSRFHPGPEISHPKPSKTKTGFSIQEIVDSASSVEAGPLAGTKRKADELVGEESTASVPSNFTTIASERPTLAEPEQEAPAAEAALINKDAEVPVAALPTLAAVSSEVAVVQERPAKRSRLSYAATAVAGAVVGSIGMFAALALSPEL</sequence>
<dbReference type="InterPro" id="IPR050923">
    <property type="entry name" value="Cell_Proc_Reg/RNA_Proc"/>
</dbReference>
<dbReference type="InterPro" id="IPR008984">
    <property type="entry name" value="SMAD_FHA_dom_sf"/>
</dbReference>
<dbReference type="GeneID" id="19899766"/>
<keyword evidence="2" id="KW-0812">Transmembrane</keyword>
<evidence type="ECO:0000259" key="3">
    <source>
        <dbReference type="PROSITE" id="PS50006"/>
    </source>
</evidence>
<feature type="domain" description="FHA" evidence="3">
    <location>
        <begin position="37"/>
        <end position="98"/>
    </location>
</feature>
<proteinExistence type="predicted"/>
<keyword evidence="2" id="KW-1133">Transmembrane helix</keyword>
<evidence type="ECO:0000313" key="5">
    <source>
        <dbReference type="Proteomes" id="UP000016924"/>
    </source>
</evidence>
<dbReference type="SUPFAM" id="SSF49879">
    <property type="entry name" value="SMAD/FHA domain"/>
    <property type="match status" value="1"/>
</dbReference>
<feature type="region of interest" description="Disordered" evidence="1">
    <location>
        <begin position="298"/>
        <end position="327"/>
    </location>
</feature>
<keyword evidence="2" id="KW-0472">Membrane</keyword>
<evidence type="ECO:0000313" key="4">
    <source>
        <dbReference type="EMBL" id="EON63228.1"/>
    </source>
</evidence>
<dbReference type="RefSeq" id="XP_007778545.1">
    <property type="nucleotide sequence ID" value="XM_007780355.1"/>
</dbReference>
<dbReference type="CDD" id="cd00060">
    <property type="entry name" value="FHA"/>
    <property type="match status" value="1"/>
</dbReference>
<organism evidence="4 5">
    <name type="scientific">Coniosporium apollinis (strain CBS 100218)</name>
    <name type="common">Rock-inhabiting black yeast</name>
    <dbReference type="NCBI Taxonomy" id="1168221"/>
    <lineage>
        <taxon>Eukaryota</taxon>
        <taxon>Fungi</taxon>
        <taxon>Dikarya</taxon>
        <taxon>Ascomycota</taxon>
        <taxon>Pezizomycotina</taxon>
        <taxon>Dothideomycetes</taxon>
        <taxon>Dothideomycetes incertae sedis</taxon>
        <taxon>Coniosporium</taxon>
    </lineage>
</organism>
<dbReference type="OrthoDB" id="4096268at2759"/>
<dbReference type="PROSITE" id="PS50006">
    <property type="entry name" value="FHA_DOMAIN"/>
    <property type="match status" value="1"/>
</dbReference>
<gene>
    <name evidence="4" type="ORF">W97_02455</name>
</gene>
<dbReference type="SMART" id="SM00240">
    <property type="entry name" value="FHA"/>
    <property type="match status" value="1"/>
</dbReference>
<reference evidence="5" key="1">
    <citation type="submission" date="2012-06" db="EMBL/GenBank/DDBJ databases">
        <title>The genome sequence of Coniosporium apollinis CBS 100218.</title>
        <authorList>
            <consortium name="The Broad Institute Genome Sequencing Platform"/>
            <person name="Cuomo C."/>
            <person name="Gorbushina A."/>
            <person name="Noack S."/>
            <person name="Walker B."/>
            <person name="Young S.K."/>
            <person name="Zeng Q."/>
            <person name="Gargeya S."/>
            <person name="Fitzgerald M."/>
            <person name="Haas B."/>
            <person name="Abouelleil A."/>
            <person name="Alvarado L."/>
            <person name="Arachchi H.M."/>
            <person name="Berlin A.M."/>
            <person name="Chapman S.B."/>
            <person name="Goldberg J."/>
            <person name="Griggs A."/>
            <person name="Gujja S."/>
            <person name="Hansen M."/>
            <person name="Howarth C."/>
            <person name="Imamovic A."/>
            <person name="Larimer J."/>
            <person name="McCowan C."/>
            <person name="Montmayeur A."/>
            <person name="Murphy C."/>
            <person name="Neiman D."/>
            <person name="Pearson M."/>
            <person name="Priest M."/>
            <person name="Roberts A."/>
            <person name="Saif S."/>
            <person name="Shea T."/>
            <person name="Sisk P."/>
            <person name="Sykes S."/>
            <person name="Wortman J."/>
            <person name="Nusbaum C."/>
            <person name="Birren B."/>
        </authorList>
    </citation>
    <scope>NUCLEOTIDE SEQUENCE [LARGE SCALE GENOMIC DNA]</scope>
    <source>
        <strain evidence="5">CBS 100218</strain>
    </source>
</reference>
<dbReference type="Pfam" id="PF00498">
    <property type="entry name" value="FHA"/>
    <property type="match status" value="1"/>
</dbReference>
<dbReference type="PANTHER" id="PTHR23308">
    <property type="entry name" value="NUCLEAR INHIBITOR OF PROTEIN PHOSPHATASE-1"/>
    <property type="match status" value="1"/>
</dbReference>
<dbReference type="Proteomes" id="UP000016924">
    <property type="component" value="Unassembled WGS sequence"/>
</dbReference>
<keyword evidence="5" id="KW-1185">Reference proteome</keyword>
<evidence type="ECO:0000256" key="1">
    <source>
        <dbReference type="SAM" id="MobiDB-lite"/>
    </source>
</evidence>
<dbReference type="AlphaFoldDB" id="R7YMZ0"/>
<dbReference type="STRING" id="1168221.R7YMZ0"/>
<feature type="transmembrane region" description="Helical" evidence="2">
    <location>
        <begin position="669"/>
        <end position="692"/>
    </location>
</feature>
<accession>R7YMZ0</accession>
<dbReference type="HOGENOM" id="CLU_395873_0_0_1"/>
<name>R7YMZ0_CONA1</name>
<feature type="region of interest" description="Disordered" evidence="1">
    <location>
        <begin position="142"/>
        <end position="179"/>
    </location>
</feature>
<dbReference type="eggNOG" id="KOG3872">
    <property type="taxonomic scope" value="Eukaryota"/>
</dbReference>
<evidence type="ECO:0000256" key="2">
    <source>
        <dbReference type="SAM" id="Phobius"/>
    </source>
</evidence>
<dbReference type="EMBL" id="JH767562">
    <property type="protein sequence ID" value="EON63228.1"/>
    <property type="molecule type" value="Genomic_DNA"/>
</dbReference>